<dbReference type="CDD" id="cd13646">
    <property type="entry name" value="PBP2_EcHMBS_like"/>
    <property type="match status" value="1"/>
</dbReference>
<dbReference type="SUPFAM" id="SSF54782">
    <property type="entry name" value="Porphobilinogen deaminase (hydroxymethylbilane synthase), C-terminal domain"/>
    <property type="match status" value="1"/>
</dbReference>
<name>A0AA35G8F7_9FIRM</name>
<keyword evidence="5 8" id="KW-0808">Transferase</keyword>
<evidence type="ECO:0000256" key="8">
    <source>
        <dbReference type="HAMAP-Rule" id="MF_00260"/>
    </source>
</evidence>
<dbReference type="FunFam" id="3.40.190.10:FF:000004">
    <property type="entry name" value="Porphobilinogen deaminase"/>
    <property type="match status" value="1"/>
</dbReference>
<dbReference type="PRINTS" id="PR00151">
    <property type="entry name" value="PORPHBDMNASE"/>
</dbReference>
<evidence type="ECO:0000256" key="6">
    <source>
        <dbReference type="ARBA" id="ARBA00023244"/>
    </source>
</evidence>
<sequence>MSVLRTIRVATRGSRLALAQTEWVVARLREAHPGLDFQVVTLRTAGDRTQRAGIPLSRVGGKGLFTRELEEALLDGRVDLAVHSLKDLPSDLPSGLTLGCVPPREDPRDALLSPDGRGLRDLAPGTRVGTSSLRRTAQLRRLRPDLELAPVRGNVDTRLRKLATGQYGALVMAAAGLHRLGLRDRISAYLAPEECLPAAGQGALGIEVRDGDEAILALLRPLHDPVTAAAVRAERAFLARLTEELEGRGPVPGDPAAGVPGQAPPLSGTCQVPVAAHAALDGDRLHLHGLVALPDGSRVVKAAGDGPADAPEQLGRAVAETVLRTGGRQMLRQAHGLAGEEGESP</sequence>
<dbReference type="Gene3D" id="3.40.190.10">
    <property type="entry name" value="Periplasmic binding protein-like II"/>
    <property type="match status" value="2"/>
</dbReference>
<dbReference type="Proteomes" id="UP001163687">
    <property type="component" value="Chromosome"/>
</dbReference>
<feature type="domain" description="Porphobilinogen deaminase C-terminal" evidence="10">
    <location>
        <begin position="266"/>
        <end position="323"/>
    </location>
</feature>
<dbReference type="EC" id="2.5.1.61" evidence="8"/>
<comment type="subunit">
    <text evidence="4 8">Monomer.</text>
</comment>
<dbReference type="GO" id="GO:0005737">
    <property type="term" value="C:cytoplasm"/>
    <property type="evidence" value="ECO:0007669"/>
    <property type="project" value="UniProtKB-UniRule"/>
</dbReference>
<evidence type="ECO:0000256" key="4">
    <source>
        <dbReference type="ARBA" id="ARBA00011245"/>
    </source>
</evidence>
<dbReference type="EMBL" id="AP025628">
    <property type="protein sequence ID" value="BDG59224.1"/>
    <property type="molecule type" value="Genomic_DNA"/>
</dbReference>
<keyword evidence="6 8" id="KW-0627">Porphyrin biosynthesis</keyword>
<dbReference type="GO" id="GO:0004418">
    <property type="term" value="F:hydroxymethylbilane synthase activity"/>
    <property type="evidence" value="ECO:0007669"/>
    <property type="project" value="UniProtKB-UniRule"/>
</dbReference>
<comment type="pathway">
    <text evidence="2">Porphyrin-containing compound metabolism; protoporphyrin-IX biosynthesis; coproporphyrinogen-III from 5-aminolevulinate: step 2/4.</text>
</comment>
<dbReference type="AlphaFoldDB" id="A0AA35G8F7"/>
<dbReference type="HAMAP" id="MF_00260">
    <property type="entry name" value="Porphobil_deam"/>
    <property type="match status" value="1"/>
</dbReference>
<protein>
    <recommendedName>
        <fullName evidence="8">Porphobilinogen deaminase</fullName>
        <shortName evidence="8">PBG</shortName>
        <ecNumber evidence="8">2.5.1.61</ecNumber>
    </recommendedName>
    <alternativeName>
        <fullName evidence="8">Hydroxymethylbilane synthase</fullName>
        <shortName evidence="8">HMBS</shortName>
    </alternativeName>
    <alternativeName>
        <fullName evidence="8">Pre-uroporphyrinogen synthase</fullName>
    </alternativeName>
</protein>
<dbReference type="InterPro" id="IPR036803">
    <property type="entry name" value="Porphobilinogen_deaminase_C_sf"/>
</dbReference>
<dbReference type="KEGG" id="cmic:caldi_03140"/>
<dbReference type="PANTHER" id="PTHR11557">
    <property type="entry name" value="PORPHOBILINOGEN DEAMINASE"/>
    <property type="match status" value="1"/>
</dbReference>
<comment type="caution">
    <text evidence="8">Lacks conserved residue(s) required for the propagation of feature annotation.</text>
</comment>
<dbReference type="GO" id="GO:0006782">
    <property type="term" value="P:protoporphyrinogen IX biosynthetic process"/>
    <property type="evidence" value="ECO:0007669"/>
    <property type="project" value="UniProtKB-UniRule"/>
</dbReference>
<accession>A0AA35G8F7</accession>
<dbReference type="PANTHER" id="PTHR11557:SF0">
    <property type="entry name" value="PORPHOBILINOGEN DEAMINASE"/>
    <property type="match status" value="1"/>
</dbReference>
<dbReference type="NCBIfam" id="TIGR00212">
    <property type="entry name" value="hemC"/>
    <property type="match status" value="1"/>
</dbReference>
<evidence type="ECO:0000256" key="1">
    <source>
        <dbReference type="ARBA" id="ARBA00002869"/>
    </source>
</evidence>
<dbReference type="PIRSF" id="PIRSF001438">
    <property type="entry name" value="4pyrrol_synth_OHMeBilane_synth"/>
    <property type="match status" value="1"/>
</dbReference>
<gene>
    <name evidence="8 11" type="primary">hemC</name>
    <name evidence="11" type="ORF">caldi_03140</name>
</gene>
<feature type="domain" description="Porphobilinogen deaminase N-terminal" evidence="9">
    <location>
        <begin position="7"/>
        <end position="215"/>
    </location>
</feature>
<comment type="similarity">
    <text evidence="3 8">Belongs to the HMBS family.</text>
</comment>
<organism evidence="11 12">
    <name type="scientific">Caldinitratiruptor microaerophilus</name>
    <dbReference type="NCBI Taxonomy" id="671077"/>
    <lineage>
        <taxon>Bacteria</taxon>
        <taxon>Bacillati</taxon>
        <taxon>Bacillota</taxon>
        <taxon>Clostridia</taxon>
        <taxon>Eubacteriales</taxon>
        <taxon>Symbiobacteriaceae</taxon>
        <taxon>Caldinitratiruptor</taxon>
    </lineage>
</organism>
<evidence type="ECO:0000256" key="5">
    <source>
        <dbReference type="ARBA" id="ARBA00022679"/>
    </source>
</evidence>
<dbReference type="FunFam" id="3.40.190.10:FF:000005">
    <property type="entry name" value="Porphobilinogen deaminase"/>
    <property type="match status" value="1"/>
</dbReference>
<evidence type="ECO:0000259" key="9">
    <source>
        <dbReference type="Pfam" id="PF01379"/>
    </source>
</evidence>
<evidence type="ECO:0000259" key="10">
    <source>
        <dbReference type="Pfam" id="PF03900"/>
    </source>
</evidence>
<dbReference type="InterPro" id="IPR022418">
    <property type="entry name" value="Porphobilinogen_deaminase_C"/>
</dbReference>
<dbReference type="SUPFAM" id="SSF53850">
    <property type="entry name" value="Periplasmic binding protein-like II"/>
    <property type="match status" value="1"/>
</dbReference>
<dbReference type="Pfam" id="PF03900">
    <property type="entry name" value="Porphobil_deamC"/>
    <property type="match status" value="1"/>
</dbReference>
<evidence type="ECO:0000313" key="11">
    <source>
        <dbReference type="EMBL" id="BDG59224.1"/>
    </source>
</evidence>
<comment type="miscellaneous">
    <text evidence="8">The porphobilinogen subunits are added to the dipyrromethane group.</text>
</comment>
<comment type="function">
    <text evidence="1 8">Tetrapolymerization of the monopyrrole PBG into the hydroxymethylbilane pre-uroporphyrinogen in several discrete steps.</text>
</comment>
<reference evidence="11" key="1">
    <citation type="submission" date="2022-03" db="EMBL/GenBank/DDBJ databases">
        <title>Complete genome sequence of Caldinitratiruptor microaerophilus.</title>
        <authorList>
            <person name="Mukaiyama R."/>
            <person name="Nishiyama T."/>
            <person name="Ueda K."/>
        </authorList>
    </citation>
    <scope>NUCLEOTIDE SEQUENCE</scope>
    <source>
        <strain evidence="11">JCM 16183</strain>
    </source>
</reference>
<dbReference type="RefSeq" id="WP_264843343.1">
    <property type="nucleotide sequence ID" value="NZ_AP025628.1"/>
</dbReference>
<evidence type="ECO:0000256" key="7">
    <source>
        <dbReference type="ARBA" id="ARBA00048169"/>
    </source>
</evidence>
<dbReference type="InterPro" id="IPR000860">
    <property type="entry name" value="HemC"/>
</dbReference>
<dbReference type="Pfam" id="PF01379">
    <property type="entry name" value="Porphobil_deam"/>
    <property type="match status" value="1"/>
</dbReference>
<evidence type="ECO:0000313" key="12">
    <source>
        <dbReference type="Proteomes" id="UP001163687"/>
    </source>
</evidence>
<dbReference type="Gene3D" id="3.30.160.40">
    <property type="entry name" value="Porphobilinogen deaminase, C-terminal domain"/>
    <property type="match status" value="1"/>
</dbReference>
<proteinExistence type="inferred from homology"/>
<comment type="catalytic activity">
    <reaction evidence="7 8">
        <text>4 porphobilinogen + H2O = hydroxymethylbilane + 4 NH4(+)</text>
        <dbReference type="Rhea" id="RHEA:13185"/>
        <dbReference type="ChEBI" id="CHEBI:15377"/>
        <dbReference type="ChEBI" id="CHEBI:28938"/>
        <dbReference type="ChEBI" id="CHEBI:57845"/>
        <dbReference type="ChEBI" id="CHEBI:58126"/>
        <dbReference type="EC" id="2.5.1.61"/>
    </reaction>
</comment>
<comment type="cofactor">
    <cofactor evidence="8">
        <name>dipyrromethane</name>
        <dbReference type="ChEBI" id="CHEBI:60342"/>
    </cofactor>
    <text evidence="8">Binds 1 dipyrromethane group covalently.</text>
</comment>
<evidence type="ECO:0000256" key="3">
    <source>
        <dbReference type="ARBA" id="ARBA00005638"/>
    </source>
</evidence>
<dbReference type="InterPro" id="IPR022417">
    <property type="entry name" value="Porphobilin_deaminase_N"/>
</dbReference>
<evidence type="ECO:0000256" key="2">
    <source>
        <dbReference type="ARBA" id="ARBA00004735"/>
    </source>
</evidence>
<keyword evidence="12" id="KW-1185">Reference proteome</keyword>